<feature type="compositionally biased region" description="Low complexity" evidence="1">
    <location>
        <begin position="40"/>
        <end position="54"/>
    </location>
</feature>
<dbReference type="RefSeq" id="XP_003150614.2">
    <property type="nucleotide sequence ID" value="XM_003150566.2"/>
</dbReference>
<dbReference type="InParanoid" id="A0A1S0TH17"/>
<feature type="region of interest" description="Disordered" evidence="1">
    <location>
        <begin position="1"/>
        <end position="54"/>
    </location>
</feature>
<evidence type="ECO:0000256" key="1">
    <source>
        <dbReference type="SAM" id="MobiDB-lite"/>
    </source>
</evidence>
<feature type="region of interest" description="Disordered" evidence="1">
    <location>
        <begin position="73"/>
        <end position="124"/>
    </location>
</feature>
<feature type="compositionally biased region" description="Basic residues" evidence="1">
    <location>
        <begin position="1"/>
        <end position="17"/>
    </location>
</feature>
<dbReference type="CTD" id="9952559"/>
<accession>A0A1S0TH17</accession>
<sequence length="124" mass="13508">MSYNKKGKKGKQGRKSRLRDINDEIMAQLSIEETGTEQMSSNSSESSIVSFHSSTELGTKTATFILEEMIINSNSSQSKKKLTQSSHDDKSASKSSSSSTYSTTITNTAKNYSDDNASGKCDTK</sequence>
<proteinExistence type="predicted"/>
<name>A0A1S0TH17_LOALO</name>
<feature type="non-terminal residue" evidence="2">
    <location>
        <position position="124"/>
    </location>
</feature>
<feature type="compositionally biased region" description="Low complexity" evidence="1">
    <location>
        <begin position="93"/>
        <end position="108"/>
    </location>
</feature>
<dbReference type="KEGG" id="loa:LOAG_15074"/>
<dbReference type="GeneID" id="9952559"/>
<dbReference type="EMBL" id="JH713553">
    <property type="protein sequence ID" value="EFO13455.2"/>
    <property type="molecule type" value="Genomic_DNA"/>
</dbReference>
<dbReference type="AlphaFoldDB" id="A0A1S0TH17"/>
<dbReference type="OMA" id="INYDIMA"/>
<protein>
    <submittedName>
        <fullName evidence="2">Uncharacterized protein</fullName>
    </submittedName>
</protein>
<gene>
    <name evidence="2" type="ORF">LOAG_15074</name>
</gene>
<reference evidence="2" key="1">
    <citation type="submission" date="2012-04" db="EMBL/GenBank/DDBJ databases">
        <title>The Genome Sequence of Loa loa.</title>
        <authorList>
            <consortium name="The Broad Institute Genome Sequencing Platform"/>
            <consortium name="Broad Institute Genome Sequencing Center for Infectious Disease"/>
            <person name="Nutman T.B."/>
            <person name="Fink D.L."/>
            <person name="Russ C."/>
            <person name="Young S."/>
            <person name="Zeng Q."/>
            <person name="Gargeya S."/>
            <person name="Alvarado L."/>
            <person name="Berlin A."/>
            <person name="Chapman S.B."/>
            <person name="Chen Z."/>
            <person name="Freedman E."/>
            <person name="Gellesch M."/>
            <person name="Goldberg J."/>
            <person name="Griggs A."/>
            <person name="Gujja S."/>
            <person name="Heilman E.R."/>
            <person name="Heiman D."/>
            <person name="Howarth C."/>
            <person name="Mehta T."/>
            <person name="Neiman D."/>
            <person name="Pearson M."/>
            <person name="Roberts A."/>
            <person name="Saif S."/>
            <person name="Shea T."/>
            <person name="Shenoy N."/>
            <person name="Sisk P."/>
            <person name="Stolte C."/>
            <person name="Sykes S."/>
            <person name="White J."/>
            <person name="Yandava C."/>
            <person name="Haas B."/>
            <person name="Henn M.R."/>
            <person name="Nusbaum C."/>
            <person name="Birren B."/>
        </authorList>
    </citation>
    <scope>NUCLEOTIDE SEQUENCE [LARGE SCALE GENOMIC DNA]</scope>
</reference>
<evidence type="ECO:0000313" key="2">
    <source>
        <dbReference type="EMBL" id="EFO13455.2"/>
    </source>
</evidence>
<organism evidence="2">
    <name type="scientific">Loa loa</name>
    <name type="common">Eye worm</name>
    <name type="synonym">Filaria loa</name>
    <dbReference type="NCBI Taxonomy" id="7209"/>
    <lineage>
        <taxon>Eukaryota</taxon>
        <taxon>Metazoa</taxon>
        <taxon>Ecdysozoa</taxon>
        <taxon>Nematoda</taxon>
        <taxon>Chromadorea</taxon>
        <taxon>Rhabditida</taxon>
        <taxon>Spirurina</taxon>
        <taxon>Spiruromorpha</taxon>
        <taxon>Filarioidea</taxon>
        <taxon>Onchocercidae</taxon>
        <taxon>Loa</taxon>
    </lineage>
</organism>